<evidence type="ECO:0000313" key="2">
    <source>
        <dbReference type="Proteomes" id="UP000321635"/>
    </source>
</evidence>
<sequence>MNRRKQLRLQYVMPVATGKNVRASRALIREWITPYSIGASAPVNSRRMIFIGTNPEDNNPS</sequence>
<dbReference type="AlphaFoldDB" id="A0A511XDI4"/>
<evidence type="ECO:0000313" key="1">
    <source>
        <dbReference type="EMBL" id="GEN61013.1"/>
    </source>
</evidence>
<name>A0A511XDI4_9PROT</name>
<dbReference type="Proteomes" id="UP000321635">
    <property type="component" value="Unassembled WGS sequence"/>
</dbReference>
<dbReference type="STRING" id="1120919.GCA_000429165_03001"/>
<dbReference type="EMBL" id="BJYF01000023">
    <property type="protein sequence ID" value="GEN61013.1"/>
    <property type="molecule type" value="Genomic_DNA"/>
</dbReference>
<reference evidence="1 2" key="1">
    <citation type="submission" date="2019-07" db="EMBL/GenBank/DDBJ databases">
        <title>Whole genome shotgun sequence of Acetobacter nitrogenifigens NBRC 105050.</title>
        <authorList>
            <person name="Hosoyama A."/>
            <person name="Uohara A."/>
            <person name="Ohji S."/>
            <person name="Ichikawa N."/>
        </authorList>
    </citation>
    <scope>NUCLEOTIDE SEQUENCE [LARGE SCALE GENOMIC DNA]</scope>
    <source>
        <strain evidence="1 2">NBRC 105050</strain>
    </source>
</reference>
<organism evidence="1 2">
    <name type="scientific">Acetobacter nitrogenifigens DSM 23921 = NBRC 105050</name>
    <dbReference type="NCBI Taxonomy" id="1120919"/>
    <lineage>
        <taxon>Bacteria</taxon>
        <taxon>Pseudomonadati</taxon>
        <taxon>Pseudomonadota</taxon>
        <taxon>Alphaproteobacteria</taxon>
        <taxon>Acetobacterales</taxon>
        <taxon>Acetobacteraceae</taxon>
        <taxon>Acetobacter</taxon>
    </lineage>
</organism>
<accession>A0A511XDI4</accession>
<comment type="caution">
    <text evidence="1">The sequence shown here is derived from an EMBL/GenBank/DDBJ whole genome shotgun (WGS) entry which is preliminary data.</text>
</comment>
<protein>
    <submittedName>
        <fullName evidence="1">Uncharacterized protein</fullName>
    </submittedName>
</protein>
<keyword evidence="2" id="KW-1185">Reference proteome</keyword>
<proteinExistence type="predicted"/>
<gene>
    <name evidence="1" type="ORF">ANI02nite_28970</name>
</gene>